<proteinExistence type="predicted"/>
<sequence>MNYLLSASKMMTAREVVEISRQLKEDPSVLRRLDLQVKNNFKNVKRAS</sequence>
<keyword evidence="2" id="KW-1185">Reference proteome</keyword>
<evidence type="ECO:0000313" key="1">
    <source>
        <dbReference type="EMBL" id="WLR44514.1"/>
    </source>
</evidence>
<protein>
    <submittedName>
        <fullName evidence="1">Uncharacterized protein</fullName>
    </submittedName>
</protein>
<name>A0ABY9JYP1_9BACI</name>
<dbReference type="Proteomes" id="UP001197974">
    <property type="component" value="Plasmid unnamed2"/>
</dbReference>
<gene>
    <name evidence="1" type="ORF">LC087_19295</name>
</gene>
<geneLocation type="plasmid" evidence="1 2">
    <name>unnamed2</name>
</geneLocation>
<keyword evidence="1" id="KW-0614">Plasmid</keyword>
<dbReference type="EMBL" id="CP129015">
    <property type="protein sequence ID" value="WLR44514.1"/>
    <property type="molecule type" value="Genomic_DNA"/>
</dbReference>
<evidence type="ECO:0000313" key="2">
    <source>
        <dbReference type="Proteomes" id="UP001197974"/>
    </source>
</evidence>
<reference evidence="1 2" key="1">
    <citation type="submission" date="2023-06" db="EMBL/GenBank/DDBJ databases">
        <title>Five Gram-positive bacteria isolated from mangrove sediments in Shenzhen, Guangdong, China.</title>
        <authorList>
            <person name="Yu S."/>
            <person name="Zheng W."/>
            <person name="Huang Y."/>
        </authorList>
    </citation>
    <scope>NUCLEOTIDE SEQUENCE [LARGE SCALE GENOMIC DNA]</scope>
    <source>
        <strain evidence="1 2">SaN35-3</strain>
        <plasmid evidence="1 2">unnamed2</plasmid>
    </source>
</reference>
<accession>A0ABY9JYP1</accession>
<organism evidence="1 2">
    <name type="scientific">Bacillus carboniphilus</name>
    <dbReference type="NCBI Taxonomy" id="86663"/>
    <lineage>
        <taxon>Bacteria</taxon>
        <taxon>Bacillati</taxon>
        <taxon>Bacillota</taxon>
        <taxon>Bacilli</taxon>
        <taxon>Bacillales</taxon>
        <taxon>Bacillaceae</taxon>
        <taxon>Bacillus</taxon>
    </lineage>
</organism>
<dbReference type="RefSeq" id="WP_226540805.1">
    <property type="nucleotide sequence ID" value="NZ_CP129015.1"/>
</dbReference>